<comment type="catalytic activity">
    <reaction evidence="7">
        <text>L-tyrosine + O2 = L-dopaquinone + H2O</text>
        <dbReference type="Rhea" id="RHEA:18117"/>
        <dbReference type="ChEBI" id="CHEBI:15377"/>
        <dbReference type="ChEBI" id="CHEBI:15379"/>
        <dbReference type="ChEBI" id="CHEBI:57924"/>
        <dbReference type="ChEBI" id="CHEBI:58315"/>
        <dbReference type="EC" id="1.14.18.1"/>
    </reaction>
</comment>
<keyword evidence="3" id="KW-0479">Metal-binding</keyword>
<keyword evidence="5" id="KW-0470">Melanin biosynthesis</keyword>
<dbReference type="GO" id="GO:0004503">
    <property type="term" value="F:tyrosinase activity"/>
    <property type="evidence" value="ECO:0007669"/>
    <property type="project" value="UniProtKB-EC"/>
</dbReference>
<feature type="region of interest" description="Disordered" evidence="8">
    <location>
        <begin position="516"/>
        <end position="551"/>
    </location>
</feature>
<keyword evidence="12" id="KW-1185">Reference proteome</keyword>
<gene>
    <name evidence="11" type="ORF">B0T11DRAFT_275973</name>
</gene>
<dbReference type="OrthoDB" id="6132182at2759"/>
<evidence type="ECO:0000256" key="8">
    <source>
        <dbReference type="SAM" id="MobiDB-lite"/>
    </source>
</evidence>
<dbReference type="InterPro" id="IPR050316">
    <property type="entry name" value="Tyrosinase/Hemocyanin"/>
</dbReference>
<feature type="domain" description="Tyrosinase copper-binding" evidence="9">
    <location>
        <begin position="74"/>
        <end position="91"/>
    </location>
</feature>
<name>A0A8K0THS9_9PEZI</name>
<dbReference type="AlphaFoldDB" id="A0A8K0THS9"/>
<dbReference type="PRINTS" id="PR00092">
    <property type="entry name" value="TYROSINASE"/>
</dbReference>
<evidence type="ECO:0000256" key="5">
    <source>
        <dbReference type="ARBA" id="ARBA00023101"/>
    </source>
</evidence>
<dbReference type="PROSITE" id="PS00497">
    <property type="entry name" value="TYROSINASE_1"/>
    <property type="match status" value="1"/>
</dbReference>
<evidence type="ECO:0000259" key="9">
    <source>
        <dbReference type="PROSITE" id="PS00497"/>
    </source>
</evidence>
<dbReference type="PROSITE" id="PS00498">
    <property type="entry name" value="TYROSINASE_2"/>
    <property type="match status" value="1"/>
</dbReference>
<evidence type="ECO:0000313" key="11">
    <source>
        <dbReference type="EMBL" id="KAH7367775.1"/>
    </source>
</evidence>
<comment type="caution">
    <text evidence="11">The sequence shown here is derived from an EMBL/GenBank/DDBJ whole genome shotgun (WGS) entry which is preliminary data.</text>
</comment>
<dbReference type="Proteomes" id="UP000813385">
    <property type="component" value="Unassembled WGS sequence"/>
</dbReference>
<dbReference type="InterPro" id="IPR008922">
    <property type="entry name" value="Di-copper_centre_dom_sf"/>
</dbReference>
<evidence type="ECO:0000256" key="3">
    <source>
        <dbReference type="ARBA" id="ARBA00022723"/>
    </source>
</evidence>
<evidence type="ECO:0000313" key="12">
    <source>
        <dbReference type="Proteomes" id="UP000813385"/>
    </source>
</evidence>
<evidence type="ECO:0000256" key="7">
    <source>
        <dbReference type="ARBA" id="ARBA00048881"/>
    </source>
</evidence>
<evidence type="ECO:0000256" key="4">
    <source>
        <dbReference type="ARBA" id="ARBA00023008"/>
    </source>
</evidence>
<dbReference type="Pfam" id="PF00264">
    <property type="entry name" value="Tyrosinase"/>
    <property type="match status" value="1"/>
</dbReference>
<evidence type="ECO:0000256" key="6">
    <source>
        <dbReference type="ARBA" id="ARBA00048233"/>
    </source>
</evidence>
<evidence type="ECO:0000259" key="10">
    <source>
        <dbReference type="PROSITE" id="PS00498"/>
    </source>
</evidence>
<organism evidence="11 12">
    <name type="scientific">Plectosphaerella cucumerina</name>
    <dbReference type="NCBI Taxonomy" id="40658"/>
    <lineage>
        <taxon>Eukaryota</taxon>
        <taxon>Fungi</taxon>
        <taxon>Dikarya</taxon>
        <taxon>Ascomycota</taxon>
        <taxon>Pezizomycotina</taxon>
        <taxon>Sordariomycetes</taxon>
        <taxon>Hypocreomycetidae</taxon>
        <taxon>Glomerellales</taxon>
        <taxon>Plectosphaerellaceae</taxon>
        <taxon>Plectosphaerella</taxon>
    </lineage>
</organism>
<dbReference type="PANTHER" id="PTHR11474">
    <property type="entry name" value="TYROSINASE FAMILY MEMBER"/>
    <property type="match status" value="1"/>
</dbReference>
<dbReference type="SUPFAM" id="SSF48056">
    <property type="entry name" value="Di-copper centre-containing domain"/>
    <property type="match status" value="1"/>
</dbReference>
<dbReference type="Gene3D" id="1.10.1280.10">
    <property type="entry name" value="Di-copper center containing domain from catechol oxidase"/>
    <property type="match status" value="1"/>
</dbReference>
<evidence type="ECO:0000256" key="1">
    <source>
        <dbReference type="ARBA" id="ARBA00009928"/>
    </source>
</evidence>
<comment type="catalytic activity">
    <reaction evidence="6">
        <text>2 L-dopa + O2 = 2 L-dopaquinone + 2 H2O</text>
        <dbReference type="Rhea" id="RHEA:34287"/>
        <dbReference type="ChEBI" id="CHEBI:15377"/>
        <dbReference type="ChEBI" id="CHEBI:15379"/>
        <dbReference type="ChEBI" id="CHEBI:57504"/>
        <dbReference type="ChEBI" id="CHEBI:57924"/>
        <dbReference type="EC" id="1.14.18.1"/>
    </reaction>
</comment>
<accession>A0A8K0THS9</accession>
<protein>
    <recommendedName>
        <fullName evidence="2">tyrosinase</fullName>
        <ecNumber evidence="2">1.14.18.1</ecNumber>
    </recommendedName>
</protein>
<dbReference type="GO" id="GO:0046872">
    <property type="term" value="F:metal ion binding"/>
    <property type="evidence" value="ECO:0007669"/>
    <property type="project" value="UniProtKB-KW"/>
</dbReference>
<sequence length="551" mass="61737">MPVLVRRSLQEIVARYDDGDKTELENLIRAFRIIQKLPATNPDSWFVIAGYHGEPFVAEDPNKDPDWWGGYCQHQTVLFPTWHRAYLHRLEQALRNAVPSATDLALPFWDECISYGTDENPLPWIVTARTLPIPVDNQTDNPFYSYTLQKALADNHTTSDTNRYSKPAGYQTVRYPLSGLVGNDKDREATELHNSKWKNHEDAVKKLNLNVKEWLDGTVKIDTEDDGGARVPDTFSVYSRYRICLEAPNYTVFSNKASMAQYIVEHGGQEHYGVALEEPHNAIHLALGGFYQKGVYNADPIRGANGDMGENETAGFDPVFYLHHAFVDYAFWQWQLRHNVTAAGSLTVEAGKDGTFSGGDPVFPKGTPLDMRSPLEPFKQPNGQVYTSEDVTDIENQLGYTYGTGSLDQELHTGPVLGGPRTAPIERVISVSDINRADYSGSFVIRTAIEMPDGKLVEIGREAVLSRWSVAGCRNCQGHLNEQSFIAIDQKTMTKIKGDRRSNKDVENSVRIYIQSREFPGEGDDSDRADLPAVPGPGYRAPRRQPVVKLL</sequence>
<dbReference type="EMBL" id="JAGPXD010000002">
    <property type="protein sequence ID" value="KAH7367775.1"/>
    <property type="molecule type" value="Genomic_DNA"/>
</dbReference>
<dbReference type="EC" id="1.14.18.1" evidence="2"/>
<dbReference type="PANTHER" id="PTHR11474:SF76">
    <property type="entry name" value="SHKT DOMAIN-CONTAINING PROTEIN"/>
    <property type="match status" value="1"/>
</dbReference>
<dbReference type="GO" id="GO:0042438">
    <property type="term" value="P:melanin biosynthetic process"/>
    <property type="evidence" value="ECO:0007669"/>
    <property type="project" value="UniProtKB-KW"/>
</dbReference>
<dbReference type="InterPro" id="IPR002227">
    <property type="entry name" value="Tyrosinase_Cu-bd"/>
</dbReference>
<keyword evidence="4" id="KW-0186">Copper</keyword>
<reference evidence="11" key="1">
    <citation type="journal article" date="2021" name="Nat. Commun.">
        <title>Genetic determinants of endophytism in the Arabidopsis root mycobiome.</title>
        <authorList>
            <person name="Mesny F."/>
            <person name="Miyauchi S."/>
            <person name="Thiergart T."/>
            <person name="Pickel B."/>
            <person name="Atanasova L."/>
            <person name="Karlsson M."/>
            <person name="Huettel B."/>
            <person name="Barry K.W."/>
            <person name="Haridas S."/>
            <person name="Chen C."/>
            <person name="Bauer D."/>
            <person name="Andreopoulos W."/>
            <person name="Pangilinan J."/>
            <person name="LaButti K."/>
            <person name="Riley R."/>
            <person name="Lipzen A."/>
            <person name="Clum A."/>
            <person name="Drula E."/>
            <person name="Henrissat B."/>
            <person name="Kohler A."/>
            <person name="Grigoriev I.V."/>
            <person name="Martin F.M."/>
            <person name="Hacquard S."/>
        </authorList>
    </citation>
    <scope>NUCLEOTIDE SEQUENCE</scope>
    <source>
        <strain evidence="11">MPI-CAGE-AT-0016</strain>
    </source>
</reference>
<proteinExistence type="inferred from homology"/>
<feature type="domain" description="Tyrosinase copper-binding" evidence="10">
    <location>
        <begin position="317"/>
        <end position="328"/>
    </location>
</feature>
<evidence type="ECO:0000256" key="2">
    <source>
        <dbReference type="ARBA" id="ARBA00011906"/>
    </source>
</evidence>
<comment type="similarity">
    <text evidence="1">Belongs to the tyrosinase family.</text>
</comment>